<proteinExistence type="inferred from homology"/>
<evidence type="ECO:0000256" key="3">
    <source>
        <dbReference type="ARBA" id="ARBA00022917"/>
    </source>
</evidence>
<dbReference type="InterPro" id="IPR001950">
    <property type="entry name" value="SUI1"/>
</dbReference>
<evidence type="ECO:0000259" key="4">
    <source>
        <dbReference type="PROSITE" id="PS50296"/>
    </source>
</evidence>
<dbReference type="EMBL" id="UINC01201650">
    <property type="protein sequence ID" value="SVE21089.1"/>
    <property type="molecule type" value="Genomic_DNA"/>
</dbReference>
<dbReference type="GO" id="GO:0003743">
    <property type="term" value="F:translation initiation factor activity"/>
    <property type="evidence" value="ECO:0007669"/>
    <property type="project" value="InterPro"/>
</dbReference>
<dbReference type="GO" id="GO:0001731">
    <property type="term" value="P:formation of translation preinitiation complex"/>
    <property type="evidence" value="ECO:0007669"/>
    <property type="project" value="TreeGrafter"/>
</dbReference>
<reference evidence="5" key="1">
    <citation type="submission" date="2018-05" db="EMBL/GenBank/DDBJ databases">
        <authorList>
            <person name="Lanie J.A."/>
            <person name="Ng W.-L."/>
            <person name="Kazmierczak K.M."/>
            <person name="Andrzejewski T.M."/>
            <person name="Davidsen T.M."/>
            <person name="Wayne K.J."/>
            <person name="Tettelin H."/>
            <person name="Glass J.I."/>
            <person name="Rusch D."/>
            <person name="Podicherti R."/>
            <person name="Tsui H.-C.T."/>
            <person name="Winkler M.E."/>
        </authorList>
    </citation>
    <scope>NUCLEOTIDE SEQUENCE</scope>
</reference>
<dbReference type="PANTHER" id="PTHR12789">
    <property type="entry name" value="DENSITY-REGULATED PROTEIN HOMOLOG"/>
    <property type="match status" value="1"/>
</dbReference>
<accession>A0A383BMI5</accession>
<evidence type="ECO:0000313" key="5">
    <source>
        <dbReference type="EMBL" id="SVE21089.1"/>
    </source>
</evidence>
<dbReference type="PIRSF" id="PIRSF037511">
    <property type="entry name" value="Transl_init_SUI1_pro"/>
    <property type="match status" value="1"/>
</dbReference>
<dbReference type="AlphaFoldDB" id="A0A383BMI5"/>
<dbReference type="GO" id="GO:0006417">
    <property type="term" value="P:regulation of translation"/>
    <property type="evidence" value="ECO:0007669"/>
    <property type="project" value="UniProtKB-KW"/>
</dbReference>
<dbReference type="PANTHER" id="PTHR12789:SF0">
    <property type="entry name" value="DENSITY-REGULATED PROTEIN"/>
    <property type="match status" value="1"/>
</dbReference>
<dbReference type="CDD" id="cd11567">
    <property type="entry name" value="YciH_like"/>
    <property type="match status" value="1"/>
</dbReference>
<comment type="similarity">
    <text evidence="1">Belongs to the SUI1 family.</text>
</comment>
<gene>
    <name evidence="5" type="ORF">METZ01_LOCUS473943</name>
</gene>
<organism evidence="5">
    <name type="scientific">marine metagenome</name>
    <dbReference type="NCBI Taxonomy" id="408172"/>
    <lineage>
        <taxon>unclassified sequences</taxon>
        <taxon>metagenomes</taxon>
        <taxon>ecological metagenomes</taxon>
    </lineage>
</organism>
<dbReference type="GO" id="GO:0002188">
    <property type="term" value="P:translation reinitiation"/>
    <property type="evidence" value="ECO:0007669"/>
    <property type="project" value="TreeGrafter"/>
</dbReference>
<protein>
    <recommendedName>
        <fullName evidence="4">SUI1 domain-containing protein</fullName>
    </recommendedName>
</protein>
<dbReference type="InterPro" id="IPR005872">
    <property type="entry name" value="SUI1_arc_bac"/>
</dbReference>
<evidence type="ECO:0000256" key="2">
    <source>
        <dbReference type="ARBA" id="ARBA00022845"/>
    </source>
</evidence>
<keyword evidence="3" id="KW-0648">Protein biosynthesis</keyword>
<dbReference type="GO" id="GO:0003729">
    <property type="term" value="F:mRNA binding"/>
    <property type="evidence" value="ECO:0007669"/>
    <property type="project" value="TreeGrafter"/>
</dbReference>
<evidence type="ECO:0000256" key="1">
    <source>
        <dbReference type="ARBA" id="ARBA00005422"/>
    </source>
</evidence>
<dbReference type="SUPFAM" id="SSF55159">
    <property type="entry name" value="eIF1-like"/>
    <property type="match status" value="1"/>
</dbReference>
<name>A0A383BMI5_9ZZZZ</name>
<keyword evidence="2" id="KW-0810">Translation regulation</keyword>
<feature type="domain" description="SUI1" evidence="4">
    <location>
        <begin position="36"/>
        <end position="102"/>
    </location>
</feature>
<dbReference type="InterPro" id="IPR050318">
    <property type="entry name" value="DENR/SUI1_TIF"/>
</dbReference>
<dbReference type="InterPro" id="IPR036877">
    <property type="entry name" value="SUI1_dom_sf"/>
</dbReference>
<dbReference type="Pfam" id="PF01253">
    <property type="entry name" value="SUI1"/>
    <property type="match status" value="1"/>
</dbReference>
<dbReference type="Gene3D" id="3.30.780.10">
    <property type="entry name" value="SUI1-like domain"/>
    <property type="match status" value="1"/>
</dbReference>
<sequence length="110" mass="11865">MAVYSTDQGRLCPVCEKPADSCTGHDTAPIGNGQVRISRESKGRKGKPITLIRGLPVNKGELKRLAKQFKKLCGVGGSTTADEIVIQGDQRQVLMTELLKMGYQVKLHGG</sequence>
<dbReference type="PROSITE" id="PS50296">
    <property type="entry name" value="SUI1"/>
    <property type="match status" value="1"/>
</dbReference>